<dbReference type="Gene3D" id="1.10.357.10">
    <property type="entry name" value="Tetracycline Repressor, domain 2"/>
    <property type="match status" value="1"/>
</dbReference>
<evidence type="ECO:0000313" key="4">
    <source>
        <dbReference type="EMBL" id="KMT23203.1"/>
    </source>
</evidence>
<comment type="caution">
    <text evidence="4">The sequence shown here is derived from an EMBL/GenBank/DDBJ whole genome shotgun (WGS) entry which is preliminary data.</text>
</comment>
<dbReference type="OrthoDB" id="9780824at2"/>
<dbReference type="AlphaFoldDB" id="A0A0J8DGA8"/>
<evidence type="ECO:0000313" key="5">
    <source>
        <dbReference type="Proteomes" id="UP000036756"/>
    </source>
</evidence>
<dbReference type="RefSeq" id="WP_048569286.1">
    <property type="nucleotide sequence ID" value="NZ_LFVU01000002.1"/>
</dbReference>
<dbReference type="GO" id="GO:0003677">
    <property type="term" value="F:DNA binding"/>
    <property type="evidence" value="ECO:0007669"/>
    <property type="project" value="UniProtKB-UniRule"/>
</dbReference>
<evidence type="ECO:0000259" key="3">
    <source>
        <dbReference type="PROSITE" id="PS50977"/>
    </source>
</evidence>
<gene>
    <name evidence="4" type="ORF">CLCY_6c00840</name>
</gene>
<dbReference type="Proteomes" id="UP000036756">
    <property type="component" value="Unassembled WGS sequence"/>
</dbReference>
<dbReference type="PATRIC" id="fig|1121307.3.peg.2216"/>
<evidence type="ECO:0000256" key="1">
    <source>
        <dbReference type="ARBA" id="ARBA00023125"/>
    </source>
</evidence>
<dbReference type="PANTHER" id="PTHR43479:SF11">
    <property type="entry name" value="ACREF_ENVCD OPERON REPRESSOR-RELATED"/>
    <property type="match status" value="1"/>
</dbReference>
<dbReference type="STRING" id="1121307.CLCY_6c00840"/>
<feature type="domain" description="HTH tetR-type" evidence="3">
    <location>
        <begin position="27"/>
        <end position="87"/>
    </location>
</feature>
<dbReference type="PRINTS" id="PR00455">
    <property type="entry name" value="HTHTETR"/>
</dbReference>
<dbReference type="PANTHER" id="PTHR43479">
    <property type="entry name" value="ACREF/ENVCD OPERON REPRESSOR-RELATED"/>
    <property type="match status" value="1"/>
</dbReference>
<protein>
    <submittedName>
        <fullName evidence="4">Transcriptional regulator, TetR family</fullName>
    </submittedName>
</protein>
<keyword evidence="5" id="KW-1185">Reference proteome</keyword>
<dbReference type="EMBL" id="LFVU01000002">
    <property type="protein sequence ID" value="KMT23203.1"/>
    <property type="molecule type" value="Genomic_DNA"/>
</dbReference>
<evidence type="ECO:0000256" key="2">
    <source>
        <dbReference type="PROSITE-ProRule" id="PRU00335"/>
    </source>
</evidence>
<name>A0A0J8DGA8_CLOCY</name>
<dbReference type="Pfam" id="PF00440">
    <property type="entry name" value="TetR_N"/>
    <property type="match status" value="1"/>
</dbReference>
<dbReference type="InterPro" id="IPR050624">
    <property type="entry name" value="HTH-type_Tx_Regulator"/>
</dbReference>
<proteinExistence type="predicted"/>
<organism evidence="4 5">
    <name type="scientific">Clostridium cylindrosporum DSM 605</name>
    <dbReference type="NCBI Taxonomy" id="1121307"/>
    <lineage>
        <taxon>Bacteria</taxon>
        <taxon>Bacillati</taxon>
        <taxon>Bacillota</taxon>
        <taxon>Clostridia</taxon>
        <taxon>Eubacteriales</taxon>
        <taxon>Clostridiaceae</taxon>
        <taxon>Clostridium</taxon>
    </lineage>
</organism>
<dbReference type="SUPFAM" id="SSF46689">
    <property type="entry name" value="Homeodomain-like"/>
    <property type="match status" value="1"/>
</dbReference>
<feature type="DNA-binding region" description="H-T-H motif" evidence="2">
    <location>
        <begin position="50"/>
        <end position="69"/>
    </location>
</feature>
<reference evidence="4 5" key="1">
    <citation type="submission" date="2015-06" db="EMBL/GenBank/DDBJ databases">
        <title>Draft genome sequence of the purine-degrading Clostridium cylindrosporum HC-1 (DSM 605).</title>
        <authorList>
            <person name="Poehlein A."/>
            <person name="Schiel-Bengelsdorf B."/>
            <person name="Bengelsdorf F."/>
            <person name="Daniel R."/>
            <person name="Duerre P."/>
        </authorList>
    </citation>
    <scope>NUCLEOTIDE SEQUENCE [LARGE SCALE GENOMIC DNA]</scope>
    <source>
        <strain evidence="4 5">DSM 605</strain>
    </source>
</reference>
<dbReference type="InterPro" id="IPR009057">
    <property type="entry name" value="Homeodomain-like_sf"/>
</dbReference>
<accession>A0A0J8DGA8</accession>
<dbReference type="InterPro" id="IPR001647">
    <property type="entry name" value="HTH_TetR"/>
</dbReference>
<sequence length="227" mass="26723">MYNEKIYNSRDLRDFLNNQCKYEINISKTQKQILDSAIKVFSQKGFRGSRISDIAREANVSEGTIFNYYKSKKDLLFGLLVPISIDFLTPFLELHYEKNKLESCGENLCNEMSRLLVYRLKIISCNYPLLKTILVEAMYFEELFEILKEEIFPKLTKLIDRFVEGNIENNNFRNIDKSLISRSIISSLIGFIIFNDLVSEYLVWENKEEEMRKMIDVVLYGIAKENI</sequence>
<keyword evidence="1 2" id="KW-0238">DNA-binding</keyword>
<dbReference type="PROSITE" id="PS50977">
    <property type="entry name" value="HTH_TETR_2"/>
    <property type="match status" value="1"/>
</dbReference>